<feature type="domain" description="CHAT" evidence="1">
    <location>
        <begin position="44"/>
        <end position="166"/>
    </location>
</feature>
<dbReference type="RefSeq" id="WP_009285576.1">
    <property type="nucleotide sequence ID" value="NZ_CAIT01000010.1"/>
</dbReference>
<proteinExistence type="predicted"/>
<keyword evidence="3" id="KW-1185">Reference proteome</keyword>
<dbReference type="EMBL" id="CAIT01000010">
    <property type="protein sequence ID" value="CCH57015.1"/>
    <property type="molecule type" value="Genomic_DNA"/>
</dbReference>
<dbReference type="eggNOG" id="COG4995">
    <property type="taxonomic scope" value="Bacteria"/>
</dbReference>
<dbReference type="Pfam" id="PF12770">
    <property type="entry name" value="CHAT"/>
    <property type="match status" value="1"/>
</dbReference>
<gene>
    <name evidence="2" type="ORF">BN8_06412</name>
</gene>
<organism evidence="2 3">
    <name type="scientific">Fibrisoma limi BUZ 3</name>
    <dbReference type="NCBI Taxonomy" id="1185876"/>
    <lineage>
        <taxon>Bacteria</taxon>
        <taxon>Pseudomonadati</taxon>
        <taxon>Bacteroidota</taxon>
        <taxon>Cytophagia</taxon>
        <taxon>Cytophagales</taxon>
        <taxon>Spirosomataceae</taxon>
        <taxon>Fibrisoma</taxon>
    </lineage>
</organism>
<dbReference type="AlphaFoldDB" id="I2GSY6"/>
<accession>I2GSY6</accession>
<comment type="caution">
    <text evidence="2">The sequence shown here is derived from an EMBL/GenBank/DDBJ whole genome shotgun (WGS) entry which is preliminary data.</text>
</comment>
<dbReference type="InterPro" id="IPR024983">
    <property type="entry name" value="CHAT_dom"/>
</dbReference>
<evidence type="ECO:0000313" key="2">
    <source>
        <dbReference type="EMBL" id="CCH57015.1"/>
    </source>
</evidence>
<reference evidence="2 3" key="1">
    <citation type="journal article" date="2012" name="J. Bacteriol.">
        <title>Genome Sequence of the Filamentous Bacterium Fibrisoma limi BUZ 3T.</title>
        <authorList>
            <person name="Filippini M."/>
            <person name="Qi W."/>
            <person name="Jaenicke S."/>
            <person name="Goesmann A."/>
            <person name="Smits T.H."/>
            <person name="Bagheri H.C."/>
        </authorList>
    </citation>
    <scope>NUCLEOTIDE SEQUENCE [LARGE SCALE GENOMIC DNA]</scope>
    <source>
        <strain evidence="3">BUZ 3T</strain>
    </source>
</reference>
<name>I2GSY6_9BACT</name>
<evidence type="ECO:0000259" key="1">
    <source>
        <dbReference type="Pfam" id="PF12770"/>
    </source>
</evidence>
<evidence type="ECO:0000313" key="3">
    <source>
        <dbReference type="Proteomes" id="UP000009309"/>
    </source>
</evidence>
<protein>
    <recommendedName>
        <fullName evidence="1">CHAT domain-containing protein</fullName>
    </recommendedName>
</protein>
<dbReference type="Proteomes" id="UP000009309">
    <property type="component" value="Unassembled WGS sequence"/>
</dbReference>
<dbReference type="OrthoDB" id="1164785at2"/>
<dbReference type="STRING" id="1185876.BN8_06412"/>
<sequence length="622" mass="70726">MNTLLFCFANDHDRPLGNLSDEDAGIDRLLDPRSSKNQFQKVRDSFATTDSVATKIQLYQQTLCLFHFSGHAGSNALQFEDTSARGVGIAQLLARCPELRLVFLNGCSTLNHIRLLADQNVKAAVIATRAPVNDTVAKEFAIAFYQALVNQYSLQEAVDIARLTIQVTVPTTVQRIDRGGARLQNEVSQDKWYFYCPDDDTARWELPTATVNDTSQYVANDVLRKSLYTTLVKFDPTLKQLLTSKAARINDDTSLRGWLQLEILRRLPYPISEHLRKLFCRHISDDNKLIEPTATQDRLKYYVSLFDSSIDLLMSILLSQIRNWLQESEVQPAGNLMDAPTKQLIQETMTAGWDHWESDQLVAAIQTMRTFTNRQQIPYFITELKDWLDTFGTDSRLTDTLQFLFSLKARIAAPLGISNIVSLCRLGEEHLSEWLKQAGFWSIYRLQSFKNIRAVRFYRQPPAYRHEMVILRASQGLDTSESSFEEIPLPDLWDCQSVLLVRIQRRLSESGSIEELAPGGFLSLAPFVIDKNVFLKSDNSVFDLYSFHSSQSGQLRYQHISRPDGPLLLIPQEDSDPFSKQDFSVLREQFGTLRTLLTLTDEESVLSVTTPSDDDADVLARI</sequence>